<protein>
    <submittedName>
        <fullName evidence="1">Uncharacterized protein</fullName>
    </submittedName>
</protein>
<keyword evidence="2" id="KW-1185">Reference proteome</keyword>
<sequence>MYRGRGILDDYARDCDRGHSRGAMSLRRFWKDLLVGSRLSKEAQVGEKSRFSLNLASILIHVFGDVLSMGHYRWRERGEFSTVGRVDYRRRMGDDGLVGSRPRRRGYSMDGYWWLDRWSSNGEHQRLNGDQSLVDAMVGRAKGMWLGNLRKAVVAACDHNGRVVGV</sequence>
<reference evidence="2" key="1">
    <citation type="journal article" date="2022" name="Mol. Ecol. Resour.">
        <title>The genomes of chicory, endive, great burdock and yacon provide insights into Asteraceae palaeo-polyploidization history and plant inulin production.</title>
        <authorList>
            <person name="Fan W."/>
            <person name="Wang S."/>
            <person name="Wang H."/>
            <person name="Wang A."/>
            <person name="Jiang F."/>
            <person name="Liu H."/>
            <person name="Zhao H."/>
            <person name="Xu D."/>
            <person name="Zhang Y."/>
        </authorList>
    </citation>
    <scope>NUCLEOTIDE SEQUENCE [LARGE SCALE GENOMIC DNA]</scope>
    <source>
        <strain evidence="2">cv. Niubang</strain>
    </source>
</reference>
<evidence type="ECO:0000313" key="2">
    <source>
        <dbReference type="Proteomes" id="UP001055879"/>
    </source>
</evidence>
<proteinExistence type="predicted"/>
<dbReference type="EMBL" id="CM042057">
    <property type="protein sequence ID" value="KAI3692946.1"/>
    <property type="molecule type" value="Genomic_DNA"/>
</dbReference>
<name>A0ACB8Z5G4_ARCLA</name>
<accession>A0ACB8Z5G4</accession>
<comment type="caution">
    <text evidence="1">The sequence shown here is derived from an EMBL/GenBank/DDBJ whole genome shotgun (WGS) entry which is preliminary data.</text>
</comment>
<dbReference type="Proteomes" id="UP001055879">
    <property type="component" value="Linkage Group LG11"/>
</dbReference>
<evidence type="ECO:0000313" key="1">
    <source>
        <dbReference type="EMBL" id="KAI3692946.1"/>
    </source>
</evidence>
<gene>
    <name evidence="1" type="ORF">L6452_32771</name>
</gene>
<organism evidence="1 2">
    <name type="scientific">Arctium lappa</name>
    <name type="common">Greater burdock</name>
    <name type="synonym">Lappa major</name>
    <dbReference type="NCBI Taxonomy" id="4217"/>
    <lineage>
        <taxon>Eukaryota</taxon>
        <taxon>Viridiplantae</taxon>
        <taxon>Streptophyta</taxon>
        <taxon>Embryophyta</taxon>
        <taxon>Tracheophyta</taxon>
        <taxon>Spermatophyta</taxon>
        <taxon>Magnoliopsida</taxon>
        <taxon>eudicotyledons</taxon>
        <taxon>Gunneridae</taxon>
        <taxon>Pentapetalae</taxon>
        <taxon>asterids</taxon>
        <taxon>campanulids</taxon>
        <taxon>Asterales</taxon>
        <taxon>Asteraceae</taxon>
        <taxon>Carduoideae</taxon>
        <taxon>Cardueae</taxon>
        <taxon>Arctiinae</taxon>
        <taxon>Arctium</taxon>
    </lineage>
</organism>
<reference evidence="1 2" key="2">
    <citation type="journal article" date="2022" name="Mol. Ecol. Resour.">
        <title>The genomes of chicory, endive, great burdock and yacon provide insights into Asteraceae paleo-polyploidization history and plant inulin production.</title>
        <authorList>
            <person name="Fan W."/>
            <person name="Wang S."/>
            <person name="Wang H."/>
            <person name="Wang A."/>
            <person name="Jiang F."/>
            <person name="Liu H."/>
            <person name="Zhao H."/>
            <person name="Xu D."/>
            <person name="Zhang Y."/>
        </authorList>
    </citation>
    <scope>NUCLEOTIDE SEQUENCE [LARGE SCALE GENOMIC DNA]</scope>
    <source>
        <strain evidence="2">cv. Niubang</strain>
    </source>
</reference>